<evidence type="ECO:0000313" key="5">
    <source>
        <dbReference type="Proteomes" id="UP000693970"/>
    </source>
</evidence>
<sequence length="211" mass="23946">MAASNTDAQWNAMTKIVNDFFKRNDCVPFREPVDWKGLGLYDYPQIIKRPMDLGTIKKNLKAKKYSNVADVAHDVRLIWSNCMTYNANGSDFYELANVLNLKFEEKYKKLLTDFMIEDKPSDNVDTSGSVTMEEKKAFAKLLYKLSKEDVGKIIVDVDTRCPSALTKNMSETEAELNVDKIPVGIFRELMAFAVNASKTSTSTKKVSKKKQ</sequence>
<evidence type="ECO:0000313" key="4">
    <source>
        <dbReference type="EMBL" id="KAG7366240.1"/>
    </source>
</evidence>
<feature type="domain" description="NET" evidence="3">
    <location>
        <begin position="120"/>
        <end position="204"/>
    </location>
</feature>
<gene>
    <name evidence="4" type="ORF">IV203_028910</name>
</gene>
<dbReference type="InterPro" id="IPR027353">
    <property type="entry name" value="NET_dom"/>
</dbReference>
<dbReference type="PANTHER" id="PTHR45926">
    <property type="entry name" value="OSJNBA0053K19.4 PROTEIN"/>
    <property type="match status" value="1"/>
</dbReference>
<dbReference type="EMBL" id="JAGRRH010000007">
    <property type="protein sequence ID" value="KAG7366240.1"/>
    <property type="molecule type" value="Genomic_DNA"/>
</dbReference>
<dbReference type="PROSITE" id="PS51525">
    <property type="entry name" value="NET"/>
    <property type="match status" value="1"/>
</dbReference>
<dbReference type="Proteomes" id="UP000693970">
    <property type="component" value="Unassembled WGS sequence"/>
</dbReference>
<dbReference type="Pfam" id="PF00439">
    <property type="entry name" value="Bromodomain"/>
    <property type="match status" value="1"/>
</dbReference>
<dbReference type="OrthoDB" id="21449at2759"/>
<proteinExistence type="predicted"/>
<dbReference type="InterPro" id="IPR001487">
    <property type="entry name" value="Bromodomain"/>
</dbReference>
<dbReference type="AlphaFoldDB" id="A0A9K3LQJ4"/>
<evidence type="ECO:0000256" key="1">
    <source>
        <dbReference type="PROSITE-ProRule" id="PRU00035"/>
    </source>
</evidence>
<dbReference type="Pfam" id="PF17035">
    <property type="entry name" value="BET"/>
    <property type="match status" value="1"/>
</dbReference>
<dbReference type="PROSITE" id="PS50014">
    <property type="entry name" value="BROMODOMAIN_2"/>
    <property type="match status" value="1"/>
</dbReference>
<keyword evidence="5" id="KW-1185">Reference proteome</keyword>
<feature type="domain" description="Bromo" evidence="2">
    <location>
        <begin position="21"/>
        <end position="93"/>
    </location>
</feature>
<evidence type="ECO:0000259" key="3">
    <source>
        <dbReference type="PROSITE" id="PS51525"/>
    </source>
</evidence>
<name>A0A9K3LQJ4_9STRA</name>
<keyword evidence="1" id="KW-0103">Bromodomain</keyword>
<reference evidence="4" key="2">
    <citation type="submission" date="2021-04" db="EMBL/GenBank/DDBJ databases">
        <authorList>
            <person name="Podell S."/>
        </authorList>
    </citation>
    <scope>NUCLEOTIDE SEQUENCE</scope>
    <source>
        <strain evidence="4">Hildebrandi</strain>
    </source>
</reference>
<reference evidence="4" key="1">
    <citation type="journal article" date="2021" name="Sci. Rep.">
        <title>Diploid genomic architecture of Nitzschia inconspicua, an elite biomass production diatom.</title>
        <authorList>
            <person name="Oliver A."/>
            <person name="Podell S."/>
            <person name="Pinowska A."/>
            <person name="Traller J.C."/>
            <person name="Smith S.R."/>
            <person name="McClure R."/>
            <person name="Beliaev A."/>
            <person name="Bohutskyi P."/>
            <person name="Hill E.A."/>
            <person name="Rabines A."/>
            <person name="Zheng H."/>
            <person name="Allen L.Z."/>
            <person name="Kuo A."/>
            <person name="Grigoriev I.V."/>
            <person name="Allen A.E."/>
            <person name="Hazlebeck D."/>
            <person name="Allen E.E."/>
        </authorList>
    </citation>
    <scope>NUCLEOTIDE SEQUENCE</scope>
    <source>
        <strain evidence="4">Hildebrandi</strain>
    </source>
</reference>
<comment type="caution">
    <text evidence="4">The sequence shown here is derived from an EMBL/GenBank/DDBJ whole genome shotgun (WGS) entry which is preliminary data.</text>
</comment>
<evidence type="ECO:0000259" key="2">
    <source>
        <dbReference type="PROSITE" id="PS50014"/>
    </source>
</evidence>
<accession>A0A9K3LQJ4</accession>
<organism evidence="4 5">
    <name type="scientific">Nitzschia inconspicua</name>
    <dbReference type="NCBI Taxonomy" id="303405"/>
    <lineage>
        <taxon>Eukaryota</taxon>
        <taxon>Sar</taxon>
        <taxon>Stramenopiles</taxon>
        <taxon>Ochrophyta</taxon>
        <taxon>Bacillariophyta</taxon>
        <taxon>Bacillariophyceae</taxon>
        <taxon>Bacillariophycidae</taxon>
        <taxon>Bacillariales</taxon>
        <taxon>Bacillariaceae</taxon>
        <taxon>Nitzschia</taxon>
    </lineage>
</organism>
<protein>
    <submittedName>
        <fullName evidence="4">Bromodomain containing protein</fullName>
    </submittedName>
</protein>
<dbReference type="SMART" id="SM00297">
    <property type="entry name" value="BROMO"/>
    <property type="match status" value="1"/>
</dbReference>